<keyword evidence="1" id="KW-0732">Signal</keyword>
<dbReference type="Pfam" id="PF03372">
    <property type="entry name" value="Exo_endo_phos"/>
    <property type="match status" value="1"/>
</dbReference>
<dbReference type="Proteomes" id="UP001500393">
    <property type="component" value="Unassembled WGS sequence"/>
</dbReference>
<dbReference type="Gene3D" id="3.60.10.10">
    <property type="entry name" value="Endonuclease/exonuclease/phosphatase"/>
    <property type="match status" value="1"/>
</dbReference>
<evidence type="ECO:0000313" key="4">
    <source>
        <dbReference type="Proteomes" id="UP001500393"/>
    </source>
</evidence>
<dbReference type="SUPFAM" id="SSF56219">
    <property type="entry name" value="DNase I-like"/>
    <property type="match status" value="1"/>
</dbReference>
<keyword evidence="3" id="KW-0540">Nuclease</keyword>
<feature type="domain" description="Endonuclease/exonuclease/phosphatase" evidence="2">
    <location>
        <begin position="46"/>
        <end position="404"/>
    </location>
</feature>
<proteinExistence type="predicted"/>
<reference evidence="4" key="1">
    <citation type="journal article" date="2019" name="Int. J. Syst. Evol. Microbiol.">
        <title>The Global Catalogue of Microorganisms (GCM) 10K type strain sequencing project: providing services to taxonomists for standard genome sequencing and annotation.</title>
        <authorList>
            <consortium name="The Broad Institute Genomics Platform"/>
            <consortium name="The Broad Institute Genome Sequencing Center for Infectious Disease"/>
            <person name="Wu L."/>
            <person name="Ma J."/>
        </authorList>
    </citation>
    <scope>NUCLEOTIDE SEQUENCE [LARGE SCALE GENOMIC DNA]</scope>
    <source>
        <strain evidence="4">JCM 14969</strain>
    </source>
</reference>
<comment type="caution">
    <text evidence="3">The sequence shown here is derived from an EMBL/GenBank/DDBJ whole genome shotgun (WGS) entry which is preliminary data.</text>
</comment>
<evidence type="ECO:0000313" key="3">
    <source>
        <dbReference type="EMBL" id="GAA1604222.1"/>
    </source>
</evidence>
<accession>A0ABP4Q9K6</accession>
<dbReference type="InterPro" id="IPR036691">
    <property type="entry name" value="Endo/exonu/phosph_ase_sf"/>
</dbReference>
<dbReference type="GO" id="GO:0004519">
    <property type="term" value="F:endonuclease activity"/>
    <property type="evidence" value="ECO:0007669"/>
    <property type="project" value="UniProtKB-KW"/>
</dbReference>
<dbReference type="EMBL" id="BAAAOS010000054">
    <property type="protein sequence ID" value="GAA1604222.1"/>
    <property type="molecule type" value="Genomic_DNA"/>
</dbReference>
<dbReference type="InterPro" id="IPR005135">
    <property type="entry name" value="Endo/exonuclease/phosphatase"/>
</dbReference>
<evidence type="ECO:0000259" key="2">
    <source>
        <dbReference type="Pfam" id="PF03372"/>
    </source>
</evidence>
<keyword evidence="4" id="KW-1185">Reference proteome</keyword>
<organism evidence="3 4">
    <name type="scientific">Kribbella sancticallisti</name>
    <dbReference type="NCBI Taxonomy" id="460087"/>
    <lineage>
        <taxon>Bacteria</taxon>
        <taxon>Bacillati</taxon>
        <taxon>Actinomycetota</taxon>
        <taxon>Actinomycetes</taxon>
        <taxon>Propionibacteriales</taxon>
        <taxon>Kribbellaceae</taxon>
        <taxon>Kribbella</taxon>
    </lineage>
</organism>
<name>A0ABP4Q9K6_9ACTN</name>
<evidence type="ECO:0000256" key="1">
    <source>
        <dbReference type="SAM" id="SignalP"/>
    </source>
</evidence>
<dbReference type="RefSeq" id="WP_344220841.1">
    <property type="nucleotide sequence ID" value="NZ_BAAAOS010000054.1"/>
</dbReference>
<keyword evidence="3" id="KW-0378">Hydrolase</keyword>
<feature type="chain" id="PRO_5046573604" evidence="1">
    <location>
        <begin position="26"/>
        <end position="423"/>
    </location>
</feature>
<protein>
    <submittedName>
        <fullName evidence="3">Endonuclease/exonuclease/phosphatase family protein</fullName>
    </submittedName>
</protein>
<gene>
    <name evidence="3" type="ORF">GCM10009789_67760</name>
</gene>
<sequence length="423" mass="45502">MPKTRSMAIAALTALAASGLVGVNAAPSTATGLEAGKNPAPLRVATYNASLNRNAAGQLVTDLSTGTNAQARAVAEVIQRTRPDVLLINEFDYVSERRAVNLFRDNYLEVGQNGAAPIDFPYAYVAPSNTGIPSGFDLNNNGQIGGGDDAFGFGLFEGQFGMVVYSRYPIDTERVRTFQLFKWKDMPGALLPDDPATAAPADWYSPAELDVVRLSSKSHWDVPILVGRRTVHLLASHPTPPTFDGPEDRNGRRNHDEIRFWADYVQPGKRSQYIYDDTGRYGGLRPGAAFVVAGDQNSDPIDGDSVPGSIQQLIEHPRIIDPLPASAGGAEAAVLQGGANASHRGDPKYDTADFADVPAPGNLRADYVLPSKQLRPQAAGVFWPVRSDPLFRLTGVFPFPTSDHRLVWVDVRVPGGVSQPGSR</sequence>
<keyword evidence="3" id="KW-0255">Endonuclease</keyword>
<feature type="signal peptide" evidence="1">
    <location>
        <begin position="1"/>
        <end position="25"/>
    </location>
</feature>